<dbReference type="Proteomes" id="UP000001075">
    <property type="component" value="Unassembled WGS sequence"/>
</dbReference>
<evidence type="ECO:0000313" key="2">
    <source>
        <dbReference type="Proteomes" id="UP000001075"/>
    </source>
</evidence>
<accession>G3HTR7</accession>
<reference evidence="2" key="1">
    <citation type="journal article" date="2011" name="Nat. Biotechnol.">
        <title>The genomic sequence of the Chinese hamster ovary (CHO)-K1 cell line.</title>
        <authorList>
            <person name="Xu X."/>
            <person name="Nagarajan H."/>
            <person name="Lewis N.E."/>
            <person name="Pan S."/>
            <person name="Cai Z."/>
            <person name="Liu X."/>
            <person name="Chen W."/>
            <person name="Xie M."/>
            <person name="Wang W."/>
            <person name="Hammond S."/>
            <person name="Andersen M.R."/>
            <person name="Neff N."/>
            <person name="Passarelli B."/>
            <person name="Koh W."/>
            <person name="Fan H.C."/>
            <person name="Wang J."/>
            <person name="Gui Y."/>
            <person name="Lee K.H."/>
            <person name="Betenbaugh M.J."/>
            <person name="Quake S.R."/>
            <person name="Famili I."/>
            <person name="Palsson B.O."/>
            <person name="Wang J."/>
        </authorList>
    </citation>
    <scope>NUCLEOTIDE SEQUENCE [LARGE SCALE GENOMIC DNA]</scope>
    <source>
        <strain evidence="2">CHO K1 cell line</strain>
    </source>
</reference>
<dbReference type="EMBL" id="JH000717">
    <property type="protein sequence ID" value="EGV98992.1"/>
    <property type="molecule type" value="Genomic_DNA"/>
</dbReference>
<protein>
    <submittedName>
        <fullName evidence="1">Uncharacterized protein</fullName>
    </submittedName>
</protein>
<evidence type="ECO:0000313" key="1">
    <source>
        <dbReference type="EMBL" id="EGV98992.1"/>
    </source>
</evidence>
<sequence>MSAINQCDVHFAHNVKTRLSSHVCCEPHPHTWEVEAKGSGVKSQTQLQMEIKASLGYMRTCLKN</sequence>
<dbReference type="AlphaFoldDB" id="G3HTR7"/>
<name>G3HTR7_CRIGR</name>
<gene>
    <name evidence="1" type="ORF">I79_014295</name>
</gene>
<dbReference type="InParanoid" id="G3HTR7"/>
<proteinExistence type="predicted"/>
<organism evidence="1 2">
    <name type="scientific">Cricetulus griseus</name>
    <name type="common">Chinese hamster</name>
    <name type="synonym">Cricetulus barabensis griseus</name>
    <dbReference type="NCBI Taxonomy" id="10029"/>
    <lineage>
        <taxon>Eukaryota</taxon>
        <taxon>Metazoa</taxon>
        <taxon>Chordata</taxon>
        <taxon>Craniata</taxon>
        <taxon>Vertebrata</taxon>
        <taxon>Euteleostomi</taxon>
        <taxon>Mammalia</taxon>
        <taxon>Eutheria</taxon>
        <taxon>Euarchontoglires</taxon>
        <taxon>Glires</taxon>
        <taxon>Rodentia</taxon>
        <taxon>Myomorpha</taxon>
        <taxon>Muroidea</taxon>
        <taxon>Cricetidae</taxon>
        <taxon>Cricetinae</taxon>
        <taxon>Cricetulus</taxon>
    </lineage>
</organism>